<dbReference type="EMBL" id="JAQTJK010000005">
    <property type="protein sequence ID" value="MDK2041305.1"/>
    <property type="molecule type" value="Genomic_DNA"/>
</dbReference>
<dbReference type="AlphaFoldDB" id="A0AAW6VHT9"/>
<reference evidence="1" key="2">
    <citation type="submission" date="2023-02" db="EMBL/GenBank/DDBJ databases">
        <authorList>
            <person name="Concha-Toloza M."/>
            <person name="Lopez-Cantillo M."/>
            <person name="Molina-Mora J."/>
            <person name="Collado L."/>
        </authorList>
    </citation>
    <scope>NUCLEOTIDE SEQUENCE</scope>
    <source>
        <strain evidence="1">FR1p153A2</strain>
    </source>
</reference>
<evidence type="ECO:0008006" key="3">
    <source>
        <dbReference type="Google" id="ProtNLM"/>
    </source>
</evidence>
<comment type="caution">
    <text evidence="1">The sequence shown here is derived from an EMBL/GenBank/DDBJ whole genome shotgun (WGS) entry which is preliminary data.</text>
</comment>
<accession>A0AAW6VHT9</accession>
<protein>
    <recommendedName>
        <fullName evidence="3">Protein CR006 P-loop domain-containing protein</fullName>
    </recommendedName>
</protein>
<dbReference type="RefSeq" id="WP_152059613.1">
    <property type="nucleotide sequence ID" value="NZ_CABVSN010000003.1"/>
</dbReference>
<dbReference type="InterPro" id="IPR027417">
    <property type="entry name" value="P-loop_NTPase"/>
</dbReference>
<evidence type="ECO:0000313" key="1">
    <source>
        <dbReference type="EMBL" id="MDK2041305.1"/>
    </source>
</evidence>
<name>A0AAW6VHT9_9BACT</name>
<gene>
    <name evidence="1" type="ORF">PT517_05845</name>
</gene>
<evidence type="ECO:0000313" key="2">
    <source>
        <dbReference type="Proteomes" id="UP001237501"/>
    </source>
</evidence>
<reference evidence="1" key="1">
    <citation type="journal article" date="2023" name="Antibiotics">
        <title>Genomic Characterization of Antibiotic-Resistant Campylobacterales Isolated from Chilean Poultry Meat.</title>
        <authorList>
            <person name="Concha-Toloza M."/>
            <person name="Lopez-Cantillo M."/>
            <person name="Molina-Mora J.A."/>
            <person name="Collado L."/>
        </authorList>
    </citation>
    <scope>NUCLEOTIDE SEQUENCE</scope>
    <source>
        <strain evidence="1">FR1p153A2</strain>
    </source>
</reference>
<dbReference type="Proteomes" id="UP001237501">
    <property type="component" value="Unassembled WGS sequence"/>
</dbReference>
<organism evidence="1 2">
    <name type="scientific">Aliarcobacter butzleri</name>
    <dbReference type="NCBI Taxonomy" id="28197"/>
    <lineage>
        <taxon>Bacteria</taxon>
        <taxon>Pseudomonadati</taxon>
        <taxon>Campylobacterota</taxon>
        <taxon>Epsilonproteobacteria</taxon>
        <taxon>Campylobacterales</taxon>
        <taxon>Arcobacteraceae</taxon>
        <taxon>Aliarcobacter</taxon>
    </lineage>
</organism>
<proteinExistence type="predicted"/>
<sequence>MQSLKVEFENCYGIEKLNKEFNFTIENNVNVIYAKNGLMKTSFAKIFKKFQKGKEGDIKDIIFNKTPIVKNIKVDNIDINKDEIFVINSFEKAYESGSISSLLINEDIRTRLVEIIRIKNSIFTNLKDKSGLDSNKGLSTKGFLKLEEQILKDFNFAEQSFLQNIASLSLDVDYDYSDIEYSQVFHKAVFNNIIKTDFQTSIRDYLEKSDEIYEDYTFFEKGNLNLPKLKNIKKELETSSFFVKTNKIYLDGSGEFANLQALVDKIEEIELRLQETTAFKAIDKALSTIDGKFLKDIIENNPAIIEELALNNLTNFRRKLWLSYLKLDEIDFNTLKENYLMLIEEIRALDINTTLWKKSLKIFNDRFSLPFSMDIDNPISSITGESLPKIIFDFGNGVLINRDELENNDTLSQGEKRALYLLNIIFDVEKRKNENEKTLFIIDDIADSFDYKNKYAIIEYLREISKFPNFYMIILSHNFDFYRIISNRLNLSRQNKLHASKNANEVNINPEHYQNNPFSTWKNVLKARIYNHYTYTSTDAIKHILSLIPFVRNLIEYGKDKHVNNYTVSMGDYLLLTNLLHIKDETKNIKFNQLKTIYGEYIDNDSFDSSIDLNNDSVYDSIINIADNNILDENILLENKIILAIAIRLISEEFMKSKIEISHHIFTWKNRNRTINTGNKDVFLTFIDSCTNQTWELFNGYRQIGSNDNIQKLDSVNIMTPENIHLNSFMYEPLLDMDIIELKQLYTEVKGLI</sequence>
<dbReference type="Gene3D" id="3.40.50.300">
    <property type="entry name" value="P-loop containing nucleotide triphosphate hydrolases"/>
    <property type="match status" value="1"/>
</dbReference>
<dbReference type="SUPFAM" id="SSF52540">
    <property type="entry name" value="P-loop containing nucleoside triphosphate hydrolases"/>
    <property type="match status" value="1"/>
</dbReference>